<name>A0A2I1BT66_ASPN1</name>
<dbReference type="Proteomes" id="UP000234474">
    <property type="component" value="Unassembled WGS sequence"/>
</dbReference>
<keyword evidence="2" id="KW-1185">Reference proteome</keyword>
<feature type="non-terminal residue" evidence="1">
    <location>
        <position position="1"/>
    </location>
</feature>
<accession>A0A2I1BT66</accession>
<comment type="caution">
    <text evidence="1">The sequence shown here is derived from an EMBL/GenBank/DDBJ whole genome shotgun (WGS) entry which is preliminary data.</text>
</comment>
<reference evidence="2" key="1">
    <citation type="journal article" date="2018" name="Proc. Natl. Acad. Sci. U.S.A.">
        <title>Linking secondary metabolites to gene clusters through genome sequencing of six diverse Aspergillus species.</title>
        <authorList>
            <person name="Kaerboelling I."/>
            <person name="Vesth T.C."/>
            <person name="Frisvad J.C."/>
            <person name="Nybo J.L."/>
            <person name="Theobald S."/>
            <person name="Kuo A."/>
            <person name="Bowyer P."/>
            <person name="Matsuda Y."/>
            <person name="Mondo S."/>
            <person name="Lyhne E.K."/>
            <person name="Kogle M.E."/>
            <person name="Clum A."/>
            <person name="Lipzen A."/>
            <person name="Salamov A."/>
            <person name="Ngan C.Y."/>
            <person name="Daum C."/>
            <person name="Chiniquy J."/>
            <person name="Barry K."/>
            <person name="LaButti K."/>
            <person name="Haridas S."/>
            <person name="Simmons B.A."/>
            <person name="Magnuson J.K."/>
            <person name="Mortensen U.H."/>
            <person name="Larsen T.O."/>
            <person name="Grigoriev I.V."/>
            <person name="Baker S.E."/>
            <person name="Andersen M.R."/>
        </authorList>
    </citation>
    <scope>NUCLEOTIDE SEQUENCE [LARGE SCALE GENOMIC DNA]</scope>
    <source>
        <strain evidence="2">IBT 16806</strain>
    </source>
</reference>
<gene>
    <name evidence="1" type="ORF">P174DRAFT_345654</name>
</gene>
<proteinExistence type="predicted"/>
<evidence type="ECO:0000313" key="2">
    <source>
        <dbReference type="Proteomes" id="UP000234474"/>
    </source>
</evidence>
<dbReference type="AlphaFoldDB" id="A0A2I1BT66"/>
<evidence type="ECO:0000313" key="1">
    <source>
        <dbReference type="EMBL" id="PKX88491.1"/>
    </source>
</evidence>
<dbReference type="RefSeq" id="XP_024677086.1">
    <property type="nucleotide sequence ID" value="XM_024821714.1"/>
</dbReference>
<feature type="non-terminal residue" evidence="1">
    <location>
        <position position="51"/>
    </location>
</feature>
<protein>
    <submittedName>
        <fullName evidence="1">Uncharacterized protein</fullName>
    </submittedName>
</protein>
<sequence>IILCLSALIDTWLTELMVRLGDAFTILLFHRLLAYTLNYTCKSLTVDTLAD</sequence>
<organism evidence="1 2">
    <name type="scientific">Aspergillus novofumigatus (strain IBT 16806)</name>
    <dbReference type="NCBI Taxonomy" id="1392255"/>
    <lineage>
        <taxon>Eukaryota</taxon>
        <taxon>Fungi</taxon>
        <taxon>Dikarya</taxon>
        <taxon>Ascomycota</taxon>
        <taxon>Pezizomycotina</taxon>
        <taxon>Eurotiomycetes</taxon>
        <taxon>Eurotiomycetidae</taxon>
        <taxon>Eurotiales</taxon>
        <taxon>Aspergillaceae</taxon>
        <taxon>Aspergillus</taxon>
        <taxon>Aspergillus subgen. Fumigati</taxon>
    </lineage>
</organism>
<dbReference type="VEuPathDB" id="FungiDB:P174DRAFT_345654"/>
<dbReference type="EMBL" id="MSZS01000014">
    <property type="protein sequence ID" value="PKX88491.1"/>
    <property type="molecule type" value="Genomic_DNA"/>
</dbReference>
<dbReference type="GeneID" id="36529040"/>